<keyword evidence="11 15" id="KW-0472">Membrane</keyword>
<dbReference type="Proteomes" id="UP000696931">
    <property type="component" value="Unassembled WGS sequence"/>
</dbReference>
<keyword evidence="7" id="KW-0547">Nucleotide-binding</keyword>
<dbReference type="InterPro" id="IPR025669">
    <property type="entry name" value="AAA_dom"/>
</dbReference>
<dbReference type="GO" id="GO:0005886">
    <property type="term" value="C:plasma membrane"/>
    <property type="evidence" value="ECO:0007669"/>
    <property type="project" value="UniProtKB-SubCell"/>
</dbReference>
<evidence type="ECO:0000256" key="4">
    <source>
        <dbReference type="ARBA" id="ARBA00022519"/>
    </source>
</evidence>
<evidence type="ECO:0000256" key="9">
    <source>
        <dbReference type="ARBA" id="ARBA00022840"/>
    </source>
</evidence>
<evidence type="ECO:0000259" key="16">
    <source>
        <dbReference type="Pfam" id="PF02706"/>
    </source>
</evidence>
<evidence type="ECO:0000259" key="18">
    <source>
        <dbReference type="Pfam" id="PF13807"/>
    </source>
</evidence>
<dbReference type="SUPFAM" id="SSF52540">
    <property type="entry name" value="P-loop containing nucleoside triphosphate hydrolases"/>
    <property type="match status" value="1"/>
</dbReference>
<evidence type="ECO:0000256" key="15">
    <source>
        <dbReference type="SAM" id="Phobius"/>
    </source>
</evidence>
<keyword evidence="5" id="KW-0808">Transferase</keyword>
<feature type="domain" description="Polysaccharide chain length determinant N-terminal" evidence="16">
    <location>
        <begin position="15"/>
        <end position="98"/>
    </location>
</feature>
<evidence type="ECO:0000313" key="19">
    <source>
        <dbReference type="EMBL" id="MBI5170927.1"/>
    </source>
</evidence>
<evidence type="ECO:0000256" key="1">
    <source>
        <dbReference type="ARBA" id="ARBA00004429"/>
    </source>
</evidence>
<evidence type="ECO:0000256" key="11">
    <source>
        <dbReference type="ARBA" id="ARBA00023136"/>
    </source>
</evidence>
<comment type="similarity">
    <text evidence="2">Belongs to the etk/wzc family.</text>
</comment>
<evidence type="ECO:0000313" key="20">
    <source>
        <dbReference type="Proteomes" id="UP000696931"/>
    </source>
</evidence>
<keyword evidence="4" id="KW-0997">Cell inner membrane</keyword>
<dbReference type="InterPro" id="IPR032807">
    <property type="entry name" value="GNVR"/>
</dbReference>
<dbReference type="Pfam" id="PF02706">
    <property type="entry name" value="Wzz"/>
    <property type="match status" value="1"/>
</dbReference>
<evidence type="ECO:0000256" key="12">
    <source>
        <dbReference type="ARBA" id="ARBA00023137"/>
    </source>
</evidence>
<dbReference type="Gene3D" id="3.40.50.300">
    <property type="entry name" value="P-loop containing nucleotide triphosphate hydrolases"/>
    <property type="match status" value="1"/>
</dbReference>
<feature type="transmembrane region" description="Helical" evidence="15">
    <location>
        <begin position="26"/>
        <end position="46"/>
    </location>
</feature>
<dbReference type="InterPro" id="IPR027417">
    <property type="entry name" value="P-loop_NTPase"/>
</dbReference>
<evidence type="ECO:0000256" key="10">
    <source>
        <dbReference type="ARBA" id="ARBA00022989"/>
    </source>
</evidence>
<feature type="domain" description="Tyrosine-protein kinase G-rich" evidence="18">
    <location>
        <begin position="383"/>
        <end position="460"/>
    </location>
</feature>
<keyword evidence="12" id="KW-0829">Tyrosine-protein kinase</keyword>
<evidence type="ECO:0000256" key="2">
    <source>
        <dbReference type="ARBA" id="ARBA00008883"/>
    </source>
</evidence>
<name>A0A933SE72_UNCEI</name>
<feature type="coiled-coil region" evidence="14">
    <location>
        <begin position="197"/>
        <end position="260"/>
    </location>
</feature>
<dbReference type="InterPro" id="IPR050445">
    <property type="entry name" value="Bact_polysacc_biosynth/exp"/>
</dbReference>
<evidence type="ECO:0000256" key="8">
    <source>
        <dbReference type="ARBA" id="ARBA00022777"/>
    </source>
</evidence>
<dbReference type="Pfam" id="PF13807">
    <property type="entry name" value="GNVR"/>
    <property type="match status" value="1"/>
</dbReference>
<evidence type="ECO:0000256" key="7">
    <source>
        <dbReference type="ARBA" id="ARBA00022741"/>
    </source>
</evidence>
<keyword evidence="9" id="KW-0067">ATP-binding</keyword>
<comment type="caution">
    <text evidence="19">The sequence shown here is derived from an EMBL/GenBank/DDBJ whole genome shotgun (WGS) entry which is preliminary data.</text>
</comment>
<evidence type="ECO:0000256" key="5">
    <source>
        <dbReference type="ARBA" id="ARBA00022679"/>
    </source>
</evidence>
<dbReference type="EMBL" id="JACRIW010000112">
    <property type="protein sequence ID" value="MBI5170927.1"/>
    <property type="molecule type" value="Genomic_DNA"/>
</dbReference>
<dbReference type="InterPro" id="IPR003856">
    <property type="entry name" value="LPS_length_determ_N"/>
</dbReference>
<evidence type="ECO:0000256" key="13">
    <source>
        <dbReference type="ARBA" id="ARBA00053015"/>
    </source>
</evidence>
<feature type="domain" description="AAA" evidence="17">
    <location>
        <begin position="551"/>
        <end position="675"/>
    </location>
</feature>
<gene>
    <name evidence="19" type="ORF">HZA61_15665</name>
</gene>
<keyword evidence="8" id="KW-0418">Kinase</keyword>
<dbReference type="PANTHER" id="PTHR32309">
    <property type="entry name" value="TYROSINE-PROTEIN KINASE"/>
    <property type="match status" value="1"/>
</dbReference>
<proteinExistence type="inferred from homology"/>
<evidence type="ECO:0000256" key="3">
    <source>
        <dbReference type="ARBA" id="ARBA00022475"/>
    </source>
</evidence>
<keyword evidence="6 15" id="KW-0812">Transmembrane</keyword>
<keyword evidence="3" id="KW-1003">Cell membrane</keyword>
<sequence>MSELPIPSGPALDPAELLRTMMRRKWLLLLPWLAALAIGVSAAFLLKPVYFSTTLLLLDRGQAMQGPLGSISGGPDVEQQADIMREQVQSSLFLRSVVAATGVKEDRATRAWALKSASKYPGLSQDEQVEAFLVDQLRTNISIKRSKGKLFQVQVADFDSERARKFCEAVSNQFVASSKARQLEAVQAQQEFSVEQLQVYKRALQEAEMKLEGARRAVISSSIGATTVNGGNLSFALSLQEQASVDAEDQRQRVADLRSQFPGRLKEGDAQQLSSPDVNALVGQMASLQNQLGRAMLNEVSLTGGSSARVALARKTSELEFALAEAAARALPNASPEARDLAVRYRLAQADLNARESWRAWISSQVDGYQRERVMAPNRELDISRLQAEVDQARSLYNAFQQQSAAAQIAEAFQNAKVSGRFVIMEPATRPASPGKPNRPLLVLMALVVGGIIGVGTVLVVEHHDQSVRNAEEVEQMLGLPVLGAIPRVEELARVRKQKTPVATGATAPGALPASREAGLIQRLKVESPLGLEFKRIYLNLARTRGRTLPRTILITSSTRGEGKTTTSACLGITLAREHRQKTLLVDFDLRSPALHRALGMPGSSWGLAQMLHQHTFDERFVRQTALPMLDFLAAGRSERPAAELIDAENVDWFLKEAMSRYELIVLDCAPCLAVPDPLILGRAVEGVLYVIKAGATVRKAAEYGVKVQREARDNVLGVLMNDAGEFMPQYYGYKANYYGYTTEAVEG</sequence>
<evidence type="ECO:0000256" key="6">
    <source>
        <dbReference type="ARBA" id="ARBA00022692"/>
    </source>
</evidence>
<evidence type="ECO:0000259" key="17">
    <source>
        <dbReference type="Pfam" id="PF13614"/>
    </source>
</evidence>
<comment type="subcellular location">
    <subcellularLocation>
        <location evidence="1">Cell inner membrane</location>
        <topology evidence="1">Multi-pass membrane protein</topology>
    </subcellularLocation>
</comment>
<reference evidence="19" key="1">
    <citation type="submission" date="2020-07" db="EMBL/GenBank/DDBJ databases">
        <title>Huge and variable diversity of episymbiotic CPR bacteria and DPANN archaea in groundwater ecosystems.</title>
        <authorList>
            <person name="He C.Y."/>
            <person name="Keren R."/>
            <person name="Whittaker M."/>
            <person name="Farag I.F."/>
            <person name="Doudna J."/>
            <person name="Cate J.H.D."/>
            <person name="Banfield J.F."/>
        </authorList>
    </citation>
    <scope>NUCLEOTIDE SEQUENCE</scope>
    <source>
        <strain evidence="19">NC_groundwater_1813_Pr3_B-0.1um_71_17</strain>
    </source>
</reference>
<protein>
    <submittedName>
        <fullName evidence="19">AAA family ATPase</fullName>
    </submittedName>
</protein>
<dbReference type="AlphaFoldDB" id="A0A933SE72"/>
<keyword evidence="14" id="KW-0175">Coiled coil</keyword>
<evidence type="ECO:0000256" key="14">
    <source>
        <dbReference type="SAM" id="Coils"/>
    </source>
</evidence>
<dbReference type="CDD" id="cd05387">
    <property type="entry name" value="BY-kinase"/>
    <property type="match status" value="1"/>
</dbReference>
<comment type="catalytic activity">
    <reaction evidence="13">
        <text>L-tyrosyl-[protein] + ATP = O-phospho-L-tyrosyl-[protein] + ADP + H(+)</text>
        <dbReference type="Rhea" id="RHEA:10596"/>
        <dbReference type="Rhea" id="RHEA-COMP:10136"/>
        <dbReference type="Rhea" id="RHEA-COMP:20101"/>
        <dbReference type="ChEBI" id="CHEBI:15378"/>
        <dbReference type="ChEBI" id="CHEBI:30616"/>
        <dbReference type="ChEBI" id="CHEBI:46858"/>
        <dbReference type="ChEBI" id="CHEBI:61978"/>
        <dbReference type="ChEBI" id="CHEBI:456216"/>
    </reaction>
</comment>
<dbReference type="PANTHER" id="PTHR32309:SF31">
    <property type="entry name" value="CAPSULAR EXOPOLYSACCHARIDE FAMILY"/>
    <property type="match status" value="1"/>
</dbReference>
<keyword evidence="10 15" id="KW-1133">Transmembrane helix</keyword>
<accession>A0A933SE72</accession>
<organism evidence="19 20">
    <name type="scientific">Eiseniibacteriota bacterium</name>
    <dbReference type="NCBI Taxonomy" id="2212470"/>
    <lineage>
        <taxon>Bacteria</taxon>
        <taxon>Candidatus Eiseniibacteriota</taxon>
    </lineage>
</organism>
<dbReference type="Pfam" id="PF13614">
    <property type="entry name" value="AAA_31"/>
    <property type="match status" value="1"/>
</dbReference>
<dbReference type="InterPro" id="IPR005702">
    <property type="entry name" value="Wzc-like_C"/>
</dbReference>